<evidence type="ECO:0000259" key="8">
    <source>
        <dbReference type="Pfam" id="PF00586"/>
    </source>
</evidence>
<dbReference type="PANTHER" id="PTHR43555:SF1">
    <property type="entry name" value="PHOSPHORIBOSYLFORMYLGLYCINAMIDINE SYNTHASE SUBUNIT PURL"/>
    <property type="match status" value="1"/>
</dbReference>
<evidence type="ECO:0000256" key="6">
    <source>
        <dbReference type="ARBA" id="ARBA00022840"/>
    </source>
</evidence>
<protein>
    <submittedName>
        <fullName evidence="11">Unannotated protein</fullName>
    </submittedName>
</protein>
<dbReference type="NCBIfam" id="TIGR01736">
    <property type="entry name" value="FGAM_synth_II"/>
    <property type="match status" value="1"/>
</dbReference>
<dbReference type="InterPro" id="IPR016188">
    <property type="entry name" value="PurM-like_N"/>
</dbReference>
<evidence type="ECO:0000259" key="10">
    <source>
        <dbReference type="Pfam" id="PF18072"/>
    </source>
</evidence>
<gene>
    <name evidence="11" type="ORF">UFOPK1683_00205</name>
</gene>
<feature type="domain" description="Phosphoribosylformylglycinamidine synthase linker" evidence="10">
    <location>
        <begin position="188"/>
        <end position="235"/>
    </location>
</feature>
<organism evidence="11">
    <name type="scientific">freshwater metagenome</name>
    <dbReference type="NCBI Taxonomy" id="449393"/>
    <lineage>
        <taxon>unclassified sequences</taxon>
        <taxon>metagenomes</taxon>
        <taxon>ecological metagenomes</taxon>
    </lineage>
</organism>
<dbReference type="Gene3D" id="3.30.1330.10">
    <property type="entry name" value="PurM-like, N-terminal domain"/>
    <property type="match status" value="2"/>
</dbReference>
<proteinExistence type="inferred from homology"/>
<reference evidence="11" key="1">
    <citation type="submission" date="2020-05" db="EMBL/GenBank/DDBJ databases">
        <authorList>
            <person name="Chiriac C."/>
            <person name="Salcher M."/>
            <person name="Ghai R."/>
            <person name="Kavagutti S V."/>
        </authorList>
    </citation>
    <scope>NUCLEOTIDE SEQUENCE</scope>
</reference>
<dbReference type="InterPro" id="IPR041609">
    <property type="entry name" value="PurL_linker"/>
</dbReference>
<dbReference type="Gene3D" id="3.90.650.10">
    <property type="entry name" value="PurM-like C-terminal domain"/>
    <property type="match status" value="2"/>
</dbReference>
<keyword evidence="2" id="KW-0436">Ligase</keyword>
<dbReference type="Pfam" id="PF02769">
    <property type="entry name" value="AIRS_C"/>
    <property type="match status" value="2"/>
</dbReference>
<dbReference type="InterPro" id="IPR010074">
    <property type="entry name" value="PRibForGlyAmidine_synth_PurL"/>
</dbReference>
<sequence length="940" mass="100062">MGGGAGSILTSEHLCITSQNTDPRAIALLQSAHDLGITALTGIHVSDLVFFRGNIHDDTKLLLESLLVDSLLQQGEWNLSSTAREHVVETALHPGVTDATTDELLRVIQRMDLPIDGVASGKRFVLQGSLAPSELNRLISALLANPIIERWSVDSPIEPLFVDTQAIATIAVNRVPIDSTTTPEQLSVINRERGLALDPEELIAVREHFSQRGVHPTDVELETIAQTWSEHCAHKTFRANITTESGASRPSLINQLRASTDKINAPYVVSSFVGNAGIISLTPGRTLAVKCETHNHPSAIEPFGGANTGVGGVIRDIMGAQHTPIACTNILCFGPPDTDTLTLPEGVFPPRRTRDGVIDGIADYGNKIGLPTVAGAVLYDSGYTANPLVYAGCIGTSNSYIDQVVPQPRDRIVVLGGRTGRDGLRGATFSSMTMDATTGDVSGASVQIGDPITEKLVIDLLADAQHLYRAITDCGAGGLSSAIGEMAERVGARVELTHAPLKYPGLAPWEIWLSEAQERMVLAVAPQQCEDLRTLCVLHGVEYTDMGEFTGDNQLVVTYNSEPVLQLDTDFLHNGRPQRNMRAVMPKPNRTADKSAPNWLSQHNVADILMALLGHPNIASKASVIHRYDHEIRGATAVRPLVGQVGDGHGDGVVIAEPLDDFGFAIGIGVNPWFGIHDAERMALACIDEAMRNVVAVGADPDKAVLLDNFSWGDPRRETTLGELVAAVDGCVTGAHAFAAPFVSGKDSLNNEYLGSDGERHSVPPTLVITAVAHVPNANRTVTADLKGAGNTIILVGRTLPEFGGSHAAMVCNAQSTCVPSFDEQSPTHYRAVHALMLQQKIRSCHDCSEGGLGVTVAEMAMAGRLGVALLPTDDAHTHLFSESLGRLVLEVEAAHVSDVLTALPGAQVIGSVTTTPFLVLPDNSALSVDTMLTVWQAPQ</sequence>
<evidence type="ECO:0000256" key="2">
    <source>
        <dbReference type="ARBA" id="ARBA00022598"/>
    </source>
</evidence>
<dbReference type="PANTHER" id="PTHR43555">
    <property type="entry name" value="PHOSPHORIBOSYLFORMYLGLYCINAMIDINE SYNTHASE SUBUNIT PURL"/>
    <property type="match status" value="1"/>
</dbReference>
<dbReference type="InterPro" id="IPR010918">
    <property type="entry name" value="PurM-like_C_dom"/>
</dbReference>
<feature type="domain" description="PurM-like N-terminal" evidence="8">
    <location>
        <begin position="275"/>
        <end position="396"/>
    </location>
</feature>
<feature type="domain" description="PurM-like C-terminal" evidence="9">
    <location>
        <begin position="789"/>
        <end position="916"/>
    </location>
</feature>
<dbReference type="InterPro" id="IPR036676">
    <property type="entry name" value="PurM-like_C_sf"/>
</dbReference>
<dbReference type="GO" id="GO:0006189">
    <property type="term" value="P:'de novo' IMP biosynthetic process"/>
    <property type="evidence" value="ECO:0007669"/>
    <property type="project" value="InterPro"/>
</dbReference>
<dbReference type="GO" id="GO:0004642">
    <property type="term" value="F:phosphoribosylformylglycinamidine synthase activity"/>
    <property type="evidence" value="ECO:0007669"/>
    <property type="project" value="InterPro"/>
</dbReference>
<dbReference type="SUPFAM" id="SSF55326">
    <property type="entry name" value="PurM N-terminal domain-like"/>
    <property type="match status" value="2"/>
</dbReference>
<dbReference type="EMBL" id="CAEZTL010000009">
    <property type="protein sequence ID" value="CAB4562546.1"/>
    <property type="molecule type" value="Genomic_DNA"/>
</dbReference>
<keyword evidence="6" id="KW-0067">ATP-binding</keyword>
<feature type="domain" description="PurM-like C-terminal" evidence="9">
    <location>
        <begin position="410"/>
        <end position="559"/>
    </location>
</feature>
<dbReference type="Pfam" id="PF18072">
    <property type="entry name" value="FGAR-AT_linker"/>
    <property type="match status" value="1"/>
</dbReference>
<accession>A0A6J6DH76</accession>
<keyword evidence="4" id="KW-0547">Nucleotide-binding</keyword>
<dbReference type="AlphaFoldDB" id="A0A6J6DH76"/>
<dbReference type="CDD" id="cd02203">
    <property type="entry name" value="PurL_repeat1"/>
    <property type="match status" value="1"/>
</dbReference>
<keyword evidence="1" id="KW-0963">Cytoplasm</keyword>
<name>A0A6J6DH76_9ZZZZ</name>
<dbReference type="GO" id="GO:0046872">
    <property type="term" value="F:metal ion binding"/>
    <property type="evidence" value="ECO:0007669"/>
    <property type="project" value="UniProtKB-KW"/>
</dbReference>
<dbReference type="HAMAP" id="MF_00420">
    <property type="entry name" value="PurL_2"/>
    <property type="match status" value="1"/>
</dbReference>
<dbReference type="CDD" id="cd02204">
    <property type="entry name" value="PurL_repeat2"/>
    <property type="match status" value="1"/>
</dbReference>
<keyword evidence="3" id="KW-0479">Metal-binding</keyword>
<dbReference type="Pfam" id="PF00586">
    <property type="entry name" value="AIRS"/>
    <property type="match status" value="2"/>
</dbReference>
<feature type="domain" description="PurM-like N-terminal" evidence="8">
    <location>
        <begin position="675"/>
        <end position="773"/>
    </location>
</feature>
<dbReference type="SUPFAM" id="SSF56042">
    <property type="entry name" value="PurM C-terminal domain-like"/>
    <property type="match status" value="2"/>
</dbReference>
<evidence type="ECO:0000256" key="5">
    <source>
        <dbReference type="ARBA" id="ARBA00022755"/>
    </source>
</evidence>
<evidence type="ECO:0000313" key="11">
    <source>
        <dbReference type="EMBL" id="CAB4562546.1"/>
    </source>
</evidence>
<evidence type="ECO:0000256" key="7">
    <source>
        <dbReference type="ARBA" id="ARBA00022842"/>
    </source>
</evidence>
<evidence type="ECO:0000256" key="3">
    <source>
        <dbReference type="ARBA" id="ARBA00022723"/>
    </source>
</evidence>
<evidence type="ECO:0000259" key="9">
    <source>
        <dbReference type="Pfam" id="PF02769"/>
    </source>
</evidence>
<dbReference type="GO" id="GO:0005524">
    <property type="term" value="F:ATP binding"/>
    <property type="evidence" value="ECO:0007669"/>
    <property type="project" value="UniProtKB-KW"/>
</dbReference>
<evidence type="ECO:0000256" key="4">
    <source>
        <dbReference type="ARBA" id="ARBA00022741"/>
    </source>
</evidence>
<dbReference type="InterPro" id="IPR036921">
    <property type="entry name" value="PurM-like_N_sf"/>
</dbReference>
<keyword evidence="7" id="KW-0460">Magnesium</keyword>
<dbReference type="Gene3D" id="1.10.8.750">
    <property type="entry name" value="Phosphoribosylformylglycinamidine synthase, linker domain"/>
    <property type="match status" value="1"/>
</dbReference>
<keyword evidence="5" id="KW-0658">Purine biosynthesis</keyword>
<evidence type="ECO:0000256" key="1">
    <source>
        <dbReference type="ARBA" id="ARBA00022490"/>
    </source>
</evidence>